<keyword evidence="1" id="KW-0472">Membrane</keyword>
<comment type="caution">
    <text evidence="2">The sequence shown here is derived from an EMBL/GenBank/DDBJ whole genome shotgun (WGS) entry which is preliminary data.</text>
</comment>
<feature type="transmembrane region" description="Helical" evidence="1">
    <location>
        <begin position="73"/>
        <end position="93"/>
    </location>
</feature>
<evidence type="ECO:0000313" key="2">
    <source>
        <dbReference type="EMBL" id="KFI88620.1"/>
    </source>
</evidence>
<keyword evidence="1" id="KW-0812">Transmembrane</keyword>
<organism evidence="2 3">
    <name type="scientific">Bifidobacterium pullorum subsp. saeculare DSM 6531 = LMG 14934</name>
    <dbReference type="NCBI Taxonomy" id="1437611"/>
    <lineage>
        <taxon>Bacteria</taxon>
        <taxon>Bacillati</taxon>
        <taxon>Actinomycetota</taxon>
        <taxon>Actinomycetes</taxon>
        <taxon>Bifidobacteriales</taxon>
        <taxon>Bifidobacteriaceae</taxon>
        <taxon>Bifidobacterium</taxon>
    </lineage>
</organism>
<sequence>MAQINVKASLREIIALVLAVAGLAVYIVTSTTGYLAGTAMNVLPIVLTVVAVAALVVDIALGSRLPAVVRDLCVVGASALLAASIALFVMARVTLAADVYFIPVNYPAAEADALHISIAGVVCYLLADIALIVEAFAASRVERATIVVEPAAA</sequence>
<proteinExistence type="predicted"/>
<keyword evidence="1" id="KW-1133">Transmembrane helix</keyword>
<dbReference type="Proteomes" id="UP000029040">
    <property type="component" value="Unassembled WGS sequence"/>
</dbReference>
<evidence type="ECO:0000256" key="1">
    <source>
        <dbReference type="SAM" id="Phobius"/>
    </source>
</evidence>
<feature type="transmembrane region" description="Helical" evidence="1">
    <location>
        <begin position="12"/>
        <end position="36"/>
    </location>
</feature>
<feature type="transmembrane region" description="Helical" evidence="1">
    <location>
        <begin position="42"/>
        <end position="61"/>
    </location>
</feature>
<reference evidence="2 3" key="1">
    <citation type="submission" date="2014-03" db="EMBL/GenBank/DDBJ databases">
        <title>Genomics of Bifidobacteria.</title>
        <authorList>
            <person name="Ventura M."/>
            <person name="Milani C."/>
            <person name="Lugli G.A."/>
        </authorList>
    </citation>
    <scope>NUCLEOTIDE SEQUENCE [LARGE SCALE GENOMIC DNA]</scope>
    <source>
        <strain evidence="2 3">LMG 14934</strain>
    </source>
</reference>
<gene>
    <name evidence="2" type="ORF">BSAE_0378</name>
</gene>
<evidence type="ECO:0000313" key="3">
    <source>
        <dbReference type="Proteomes" id="UP000029040"/>
    </source>
</evidence>
<dbReference type="AlphaFoldDB" id="A0A087CZC0"/>
<accession>A0A087CZC0</accession>
<feature type="transmembrane region" description="Helical" evidence="1">
    <location>
        <begin position="113"/>
        <end position="133"/>
    </location>
</feature>
<protein>
    <recommendedName>
        <fullName evidence="4">Sodium:proton antiporter</fullName>
    </recommendedName>
</protein>
<dbReference type="EMBL" id="JGZM01000002">
    <property type="protein sequence ID" value="KFI88620.1"/>
    <property type="molecule type" value="Genomic_DNA"/>
</dbReference>
<name>A0A087CZC0_9BIFI</name>
<dbReference type="RefSeq" id="WP_033508147.1">
    <property type="nucleotide sequence ID" value="NZ_JDTM01000002.1"/>
</dbReference>
<evidence type="ECO:0008006" key="4">
    <source>
        <dbReference type="Google" id="ProtNLM"/>
    </source>
</evidence>